<dbReference type="InterPro" id="IPR013655">
    <property type="entry name" value="PAS_fold_3"/>
</dbReference>
<keyword evidence="1" id="KW-0472">Membrane</keyword>
<dbReference type="CDD" id="cd00130">
    <property type="entry name" value="PAS"/>
    <property type="match status" value="3"/>
</dbReference>
<dbReference type="KEGG" id="cfon:HZU75_01260"/>
<dbReference type="InterPro" id="IPR000700">
    <property type="entry name" value="PAS-assoc_C"/>
</dbReference>
<keyword evidence="1" id="KW-0812">Transmembrane</keyword>
<keyword evidence="1" id="KW-1133">Transmembrane helix</keyword>
<dbReference type="SMART" id="SM00267">
    <property type="entry name" value="GGDEF"/>
    <property type="match status" value="1"/>
</dbReference>
<dbReference type="InterPro" id="IPR035919">
    <property type="entry name" value="EAL_sf"/>
</dbReference>
<dbReference type="SMART" id="SM00091">
    <property type="entry name" value="PAS"/>
    <property type="match status" value="4"/>
</dbReference>
<evidence type="ECO:0000259" key="3">
    <source>
        <dbReference type="PROSITE" id="PS50113"/>
    </source>
</evidence>
<dbReference type="Pfam" id="PF08448">
    <property type="entry name" value="PAS_4"/>
    <property type="match status" value="1"/>
</dbReference>
<dbReference type="CDD" id="cd01949">
    <property type="entry name" value="GGDEF"/>
    <property type="match status" value="1"/>
</dbReference>
<proteinExistence type="predicted"/>
<dbReference type="InterPro" id="IPR001633">
    <property type="entry name" value="EAL_dom"/>
</dbReference>
<dbReference type="RefSeq" id="WP_180307413.1">
    <property type="nucleotide sequence ID" value="NZ_CP058952.1"/>
</dbReference>
<dbReference type="SUPFAM" id="SSF141868">
    <property type="entry name" value="EAL domain-like"/>
    <property type="match status" value="1"/>
</dbReference>
<dbReference type="EMBL" id="CP058952">
    <property type="protein sequence ID" value="QLI80269.1"/>
    <property type="molecule type" value="Genomic_DNA"/>
</dbReference>
<dbReference type="InterPro" id="IPR052155">
    <property type="entry name" value="Biofilm_reg_signaling"/>
</dbReference>
<dbReference type="PANTHER" id="PTHR44757">
    <property type="entry name" value="DIGUANYLATE CYCLASE DGCP"/>
    <property type="match status" value="1"/>
</dbReference>
<sequence>MRKRFCSPFRCAIALVFVSLCLILFFNAIVDFFICLPRGQELEVSKFAEFLLLGLILLFFLLSIMMIRLGYSINEIKSKEIMNNYANQLAFELINNSPDAIFTKDKSGRYTLVNKEVEYLTGKSACQILGHKDISLFPMEQALNLMENDCKVIDGNTILHVEEQVSTTDGNLLFLVTKGPLHDSDGKVNGIFGIARDVTDHVNERERLVETLNDLKTSQEISGLGNYVLDIENETWWCTEIIDTLFGIDINYPHTTKSWFDLVDLRDREKISAYFSEHVVNQKQNFNCEYRIIRHNDNMLRWVHGTGRLEFGDSGQPTKMRGTIQDITIRVAAEEILRESEERFRALVEQTMVGIYIIQDDVFRYVNHAFADMFGFVSASELIADNNPLNMVCEIDRPLVRDQLQRRLAGEIKHAHYAFTALRKNGDSILVEVFGQAFIYQGRPAVLGLALDVTSNKKAEDELRIAAIAFEAQDGIIVMDDNVVIQRVNKAFTRITGYSEQDALGKTLQQLQSGLQDGTFYGDLWSTLTQNNYWYGELCNKRKDGSFYIERLAISAVKDANDTITHYIGSLSDVTKEREAENHAQHLANFDPLTDLPNRRLLCDRLEQALSCSARCQTYCGLLFIDLDNFKHINDTIGHRAGDELLKQASVRMRHMVRDVDTVARFGGDEFVVVLEELGSDLTTAALRAGQIGESLRTNLATQYFIDGHALYCTASVGITLFIGGDISIESILMHADLAMYHAKEDGRNALRFFEVAMQTELTLRTILETELRIGIEKCEFVLFYQPQFNRENQLIGAEALVRWQHPTRGLLAPADFIKVAEETGLIVPLGQWILKSACKQLALWQEGLESNHLVLAVNVSARQFAQKDFVETTLKALELVKAPPEKLKLEITESIVLDDISDAFMKMGSLKNAGITFSLDDFGTGSSSLSYLTRLPLDQLKIDKSFVDGLPERKQDALVAQTIINMAKGLDLHVVAEGVENTEQLTFLIHHGCDAFQGYHLGRPMPIALFTTVLSVY</sequence>
<feature type="domain" description="EAL" evidence="4">
    <location>
        <begin position="765"/>
        <end position="1018"/>
    </location>
</feature>
<dbReference type="Pfam" id="PF00563">
    <property type="entry name" value="EAL"/>
    <property type="match status" value="1"/>
</dbReference>
<accession>A0A7D5ZEF4</accession>
<dbReference type="InterPro" id="IPR043128">
    <property type="entry name" value="Rev_trsase/Diguanyl_cyclase"/>
</dbReference>
<reference evidence="6 7" key="1">
    <citation type="journal article" date="2016" name="Int. J. Syst. Evol. Microbiol.">
        <title>Chitinibacter fontanus sp. nov., isolated from a spring.</title>
        <authorList>
            <person name="Sheu S.Y."/>
            <person name="Li Y.S."/>
            <person name="Young C.C."/>
            <person name="Chen W.M."/>
        </authorList>
    </citation>
    <scope>NUCLEOTIDE SEQUENCE [LARGE SCALE GENOMIC DNA]</scope>
    <source>
        <strain evidence="6 7">STM-7</strain>
    </source>
</reference>
<dbReference type="Gene3D" id="2.10.70.100">
    <property type="match status" value="1"/>
</dbReference>
<feature type="transmembrane region" description="Helical" evidence="1">
    <location>
        <begin position="50"/>
        <end position="71"/>
    </location>
</feature>
<feature type="transmembrane region" description="Helical" evidence="1">
    <location>
        <begin position="12"/>
        <end position="30"/>
    </location>
</feature>
<dbReference type="Gene3D" id="3.30.450.20">
    <property type="entry name" value="PAS domain"/>
    <property type="match status" value="4"/>
</dbReference>
<dbReference type="PANTHER" id="PTHR44757:SF2">
    <property type="entry name" value="BIOFILM ARCHITECTURE MAINTENANCE PROTEIN MBAA"/>
    <property type="match status" value="1"/>
</dbReference>
<evidence type="ECO:0000313" key="7">
    <source>
        <dbReference type="Proteomes" id="UP000510822"/>
    </source>
</evidence>
<evidence type="ECO:0000259" key="5">
    <source>
        <dbReference type="PROSITE" id="PS50887"/>
    </source>
</evidence>
<evidence type="ECO:0000259" key="4">
    <source>
        <dbReference type="PROSITE" id="PS50883"/>
    </source>
</evidence>
<evidence type="ECO:0000313" key="6">
    <source>
        <dbReference type="EMBL" id="QLI80269.1"/>
    </source>
</evidence>
<dbReference type="Pfam" id="PF13188">
    <property type="entry name" value="PAS_8"/>
    <property type="match status" value="1"/>
</dbReference>
<dbReference type="Gene3D" id="3.20.20.450">
    <property type="entry name" value="EAL domain"/>
    <property type="match status" value="1"/>
</dbReference>
<dbReference type="InterPro" id="IPR000160">
    <property type="entry name" value="GGDEF_dom"/>
</dbReference>
<dbReference type="SMART" id="SM00052">
    <property type="entry name" value="EAL"/>
    <property type="match status" value="1"/>
</dbReference>
<dbReference type="InterPro" id="IPR029787">
    <property type="entry name" value="Nucleotide_cyclase"/>
</dbReference>
<dbReference type="Proteomes" id="UP000510822">
    <property type="component" value="Chromosome"/>
</dbReference>
<dbReference type="SUPFAM" id="SSF55785">
    <property type="entry name" value="PYP-like sensor domain (PAS domain)"/>
    <property type="match status" value="4"/>
</dbReference>
<feature type="domain" description="PAC" evidence="3">
    <location>
        <begin position="534"/>
        <end position="586"/>
    </location>
</feature>
<dbReference type="NCBIfam" id="TIGR00229">
    <property type="entry name" value="sensory_box"/>
    <property type="match status" value="3"/>
</dbReference>
<dbReference type="Pfam" id="PF13426">
    <property type="entry name" value="PAS_9"/>
    <property type="match status" value="1"/>
</dbReference>
<keyword evidence="7" id="KW-1185">Reference proteome</keyword>
<dbReference type="SUPFAM" id="SSF55073">
    <property type="entry name" value="Nucleotide cyclase"/>
    <property type="match status" value="1"/>
</dbReference>
<name>A0A7D5ZEF4_9NEIS</name>
<dbReference type="InterPro" id="IPR001610">
    <property type="entry name" value="PAC"/>
</dbReference>
<dbReference type="PROSITE" id="PS50113">
    <property type="entry name" value="PAC"/>
    <property type="match status" value="3"/>
</dbReference>
<organism evidence="6 7">
    <name type="scientific">Chitinibacter fontanus</name>
    <dbReference type="NCBI Taxonomy" id="1737446"/>
    <lineage>
        <taxon>Bacteria</taxon>
        <taxon>Pseudomonadati</taxon>
        <taxon>Pseudomonadota</taxon>
        <taxon>Betaproteobacteria</taxon>
        <taxon>Neisseriales</taxon>
        <taxon>Chitinibacteraceae</taxon>
        <taxon>Chitinibacter</taxon>
    </lineage>
</organism>
<dbReference type="AlphaFoldDB" id="A0A7D5ZEF4"/>
<dbReference type="Pfam" id="PF08447">
    <property type="entry name" value="PAS_3"/>
    <property type="match status" value="1"/>
</dbReference>
<dbReference type="InterPro" id="IPR035965">
    <property type="entry name" value="PAS-like_dom_sf"/>
</dbReference>
<dbReference type="CDD" id="cd01948">
    <property type="entry name" value="EAL"/>
    <property type="match status" value="1"/>
</dbReference>
<evidence type="ECO:0000256" key="1">
    <source>
        <dbReference type="SAM" id="Phobius"/>
    </source>
</evidence>
<feature type="domain" description="PAS" evidence="2">
    <location>
        <begin position="461"/>
        <end position="508"/>
    </location>
</feature>
<evidence type="ECO:0000259" key="2">
    <source>
        <dbReference type="PROSITE" id="PS50112"/>
    </source>
</evidence>
<gene>
    <name evidence="6" type="ORF">HZU75_01260</name>
</gene>
<dbReference type="PROSITE" id="PS50887">
    <property type="entry name" value="GGDEF"/>
    <property type="match status" value="1"/>
</dbReference>
<dbReference type="PROSITE" id="PS50883">
    <property type="entry name" value="EAL"/>
    <property type="match status" value="1"/>
</dbReference>
<protein>
    <submittedName>
        <fullName evidence="6">EAL domain-containing protein</fullName>
    </submittedName>
</protein>
<dbReference type="InterPro" id="IPR013656">
    <property type="entry name" value="PAS_4"/>
</dbReference>
<dbReference type="NCBIfam" id="TIGR00254">
    <property type="entry name" value="GGDEF"/>
    <property type="match status" value="1"/>
</dbReference>
<feature type="domain" description="GGDEF" evidence="5">
    <location>
        <begin position="618"/>
        <end position="756"/>
    </location>
</feature>
<feature type="domain" description="PAC" evidence="3">
    <location>
        <begin position="159"/>
        <end position="210"/>
    </location>
</feature>
<feature type="domain" description="PAS" evidence="2">
    <location>
        <begin position="86"/>
        <end position="134"/>
    </location>
</feature>
<dbReference type="InterPro" id="IPR000014">
    <property type="entry name" value="PAS"/>
</dbReference>
<dbReference type="SMART" id="SM00086">
    <property type="entry name" value="PAC"/>
    <property type="match status" value="4"/>
</dbReference>
<dbReference type="PROSITE" id="PS50112">
    <property type="entry name" value="PAS"/>
    <property type="match status" value="2"/>
</dbReference>
<dbReference type="Gene3D" id="3.30.70.270">
    <property type="match status" value="1"/>
</dbReference>
<dbReference type="Pfam" id="PF00990">
    <property type="entry name" value="GGDEF"/>
    <property type="match status" value="1"/>
</dbReference>
<feature type="domain" description="PAC" evidence="3">
    <location>
        <begin position="286"/>
        <end position="339"/>
    </location>
</feature>